<dbReference type="EMBL" id="JTDF01005451">
    <property type="protein sequence ID" value="KAF8566216.1"/>
    <property type="molecule type" value="Genomic_DNA"/>
</dbReference>
<protein>
    <submittedName>
        <fullName evidence="2">Uncharacterized protein</fullName>
    </submittedName>
</protein>
<feature type="coiled-coil region" evidence="1">
    <location>
        <begin position="143"/>
        <end position="177"/>
    </location>
</feature>
<evidence type="ECO:0000313" key="3">
    <source>
        <dbReference type="Proteomes" id="UP000699462"/>
    </source>
</evidence>
<accession>A0A8T0DFV1</accession>
<organism evidence="2 3">
    <name type="scientific">Paragonimus westermani</name>
    <dbReference type="NCBI Taxonomy" id="34504"/>
    <lineage>
        <taxon>Eukaryota</taxon>
        <taxon>Metazoa</taxon>
        <taxon>Spiralia</taxon>
        <taxon>Lophotrochozoa</taxon>
        <taxon>Platyhelminthes</taxon>
        <taxon>Trematoda</taxon>
        <taxon>Digenea</taxon>
        <taxon>Plagiorchiida</taxon>
        <taxon>Troglotremata</taxon>
        <taxon>Troglotrematidae</taxon>
        <taxon>Paragonimus</taxon>
    </lineage>
</organism>
<dbReference type="Proteomes" id="UP000699462">
    <property type="component" value="Unassembled WGS sequence"/>
</dbReference>
<keyword evidence="1" id="KW-0175">Coiled coil</keyword>
<proteinExistence type="predicted"/>
<name>A0A8T0DFV1_9TREM</name>
<keyword evidence="3" id="KW-1185">Reference proteome</keyword>
<evidence type="ECO:0000256" key="1">
    <source>
        <dbReference type="SAM" id="Coils"/>
    </source>
</evidence>
<sequence length="314" mass="36043">MEEHPNYANSVVEADTYAKSLEKEVANIRSQTEESFWMKVDELFTGVNKTTKDAITECDRLRCTLEDTTVQLARARTEAEHLKARNVELEAQLTKAQSQLEKSQQEQRKSKEDMSVILFKANLQRDEAKSEVAKLLKCQTDLEQLHTQKLEELRKNYTEAKTKADLFELELDKLFQERCYLTAKVSDAEQKVINARQALERCTTAHLKQLERVKLTAQQREDDLLRDHYFVCEDFAARLQQANALIGQYRTLVANMQNAYASGIQTFESDVSQILAQHENLTRTDAESKKICCSDRVVSLKKQQAVAQRSTNNG</sequence>
<comment type="caution">
    <text evidence="2">The sequence shown here is derived from an EMBL/GenBank/DDBJ whole genome shotgun (WGS) entry which is preliminary data.</text>
</comment>
<dbReference type="OrthoDB" id="6279527at2759"/>
<dbReference type="AlphaFoldDB" id="A0A8T0DFV1"/>
<reference evidence="2 3" key="1">
    <citation type="submission" date="2019-07" db="EMBL/GenBank/DDBJ databases">
        <title>Annotation for the trematode Paragonimus westermani.</title>
        <authorList>
            <person name="Choi Y.-J."/>
        </authorList>
    </citation>
    <scope>NUCLEOTIDE SEQUENCE [LARGE SCALE GENOMIC DNA]</scope>
    <source>
        <strain evidence="2">180907_Pwestermani</strain>
    </source>
</reference>
<gene>
    <name evidence="2" type="ORF">P879_06756</name>
</gene>
<feature type="coiled-coil region" evidence="1">
    <location>
        <begin position="58"/>
        <end position="113"/>
    </location>
</feature>
<evidence type="ECO:0000313" key="2">
    <source>
        <dbReference type="EMBL" id="KAF8566216.1"/>
    </source>
</evidence>